<dbReference type="SMART" id="SM00034">
    <property type="entry name" value="CLECT"/>
    <property type="match status" value="1"/>
</dbReference>
<evidence type="ECO:0000256" key="1">
    <source>
        <dbReference type="SAM" id="SignalP"/>
    </source>
</evidence>
<reference evidence="3" key="2">
    <citation type="submission" date="2025-08" db="UniProtKB">
        <authorList>
            <consortium name="Ensembl"/>
        </authorList>
    </citation>
    <scope>IDENTIFICATION</scope>
</reference>
<accession>A0A3P9DML6</accession>
<dbReference type="InterPro" id="IPR001304">
    <property type="entry name" value="C-type_lectin-like"/>
</dbReference>
<dbReference type="PROSITE" id="PS50041">
    <property type="entry name" value="C_TYPE_LECTIN_2"/>
    <property type="match status" value="1"/>
</dbReference>
<keyword evidence="4" id="KW-1185">Reference proteome</keyword>
<protein>
    <recommendedName>
        <fullName evidence="2">C-type lectin domain-containing protein</fullName>
    </recommendedName>
</protein>
<dbReference type="GeneTree" id="ENSGT01150000286973"/>
<dbReference type="STRING" id="106582.ENSMZEP00005036035"/>
<keyword evidence="1" id="KW-0732">Signal</keyword>
<dbReference type="Gene3D" id="3.10.100.10">
    <property type="entry name" value="Mannose-Binding Protein A, subunit A"/>
    <property type="match status" value="1"/>
</dbReference>
<dbReference type="PRINTS" id="PR01504">
    <property type="entry name" value="PNCREATITSAP"/>
</dbReference>
<dbReference type="PANTHER" id="PTHR22803">
    <property type="entry name" value="MANNOSE, PHOSPHOLIPASE, LECTIN RECEPTOR RELATED"/>
    <property type="match status" value="1"/>
</dbReference>
<organism evidence="3 4">
    <name type="scientific">Maylandia zebra</name>
    <name type="common">zebra mbuna</name>
    <dbReference type="NCBI Taxonomy" id="106582"/>
    <lineage>
        <taxon>Eukaryota</taxon>
        <taxon>Metazoa</taxon>
        <taxon>Chordata</taxon>
        <taxon>Craniata</taxon>
        <taxon>Vertebrata</taxon>
        <taxon>Euteleostomi</taxon>
        <taxon>Actinopterygii</taxon>
        <taxon>Neopterygii</taxon>
        <taxon>Teleostei</taxon>
        <taxon>Neoteleostei</taxon>
        <taxon>Acanthomorphata</taxon>
        <taxon>Ovalentaria</taxon>
        <taxon>Cichlomorphae</taxon>
        <taxon>Cichliformes</taxon>
        <taxon>Cichlidae</taxon>
        <taxon>African cichlids</taxon>
        <taxon>Pseudocrenilabrinae</taxon>
        <taxon>Haplochromini</taxon>
        <taxon>Maylandia</taxon>
        <taxon>Maylandia zebra complex</taxon>
    </lineage>
</organism>
<dbReference type="InterPro" id="IPR016186">
    <property type="entry name" value="C-type_lectin-like/link_sf"/>
</dbReference>
<feature type="domain" description="C-type lectin" evidence="2">
    <location>
        <begin position="25"/>
        <end position="143"/>
    </location>
</feature>
<name>A0A3P9DML6_9CICH</name>
<proteinExistence type="predicted"/>
<feature type="signal peptide" evidence="1">
    <location>
        <begin position="1"/>
        <end position="20"/>
    </location>
</feature>
<dbReference type="Proteomes" id="UP000265160">
    <property type="component" value="LG20"/>
</dbReference>
<reference evidence="3 4" key="1">
    <citation type="journal article" date="2014" name="Nature">
        <title>The genomic substrate for adaptive radiation in African cichlid fish.</title>
        <authorList>
            <person name="Brawand D."/>
            <person name="Wagner C.E."/>
            <person name="Li Y.I."/>
            <person name="Malinsky M."/>
            <person name="Keller I."/>
            <person name="Fan S."/>
            <person name="Simakov O."/>
            <person name="Ng A.Y."/>
            <person name="Lim Z.W."/>
            <person name="Bezault E."/>
            <person name="Turner-Maier J."/>
            <person name="Johnson J."/>
            <person name="Alcazar R."/>
            <person name="Noh H.J."/>
            <person name="Russell P."/>
            <person name="Aken B."/>
            <person name="Alfoldi J."/>
            <person name="Amemiya C."/>
            <person name="Azzouzi N."/>
            <person name="Baroiller J.F."/>
            <person name="Barloy-Hubler F."/>
            <person name="Berlin A."/>
            <person name="Bloomquist R."/>
            <person name="Carleton K.L."/>
            <person name="Conte M.A."/>
            <person name="D'Cotta H."/>
            <person name="Eshel O."/>
            <person name="Gaffney L."/>
            <person name="Galibert F."/>
            <person name="Gante H.F."/>
            <person name="Gnerre S."/>
            <person name="Greuter L."/>
            <person name="Guyon R."/>
            <person name="Haddad N.S."/>
            <person name="Haerty W."/>
            <person name="Harris R.M."/>
            <person name="Hofmann H.A."/>
            <person name="Hourlier T."/>
            <person name="Hulata G."/>
            <person name="Jaffe D.B."/>
            <person name="Lara M."/>
            <person name="Lee A.P."/>
            <person name="MacCallum I."/>
            <person name="Mwaiko S."/>
            <person name="Nikaido M."/>
            <person name="Nishihara H."/>
            <person name="Ozouf-Costaz C."/>
            <person name="Penman D.J."/>
            <person name="Przybylski D."/>
            <person name="Rakotomanga M."/>
            <person name="Renn S.C.P."/>
            <person name="Ribeiro F.J."/>
            <person name="Ron M."/>
            <person name="Salzburger W."/>
            <person name="Sanchez-Pulido L."/>
            <person name="Santos M.E."/>
            <person name="Searle S."/>
            <person name="Sharpe T."/>
            <person name="Swofford R."/>
            <person name="Tan F.J."/>
            <person name="Williams L."/>
            <person name="Young S."/>
            <person name="Yin S."/>
            <person name="Okada N."/>
            <person name="Kocher T.D."/>
            <person name="Miska E.A."/>
            <person name="Lander E.S."/>
            <person name="Venkatesh B."/>
            <person name="Fernald R.D."/>
            <person name="Meyer A."/>
            <person name="Ponting C.P."/>
            <person name="Streelman J.T."/>
            <person name="Lindblad-Toh K."/>
            <person name="Seehausen O."/>
            <person name="Di Palma F."/>
        </authorList>
    </citation>
    <scope>NUCLEOTIDE SEQUENCE</scope>
</reference>
<dbReference type="Ensembl" id="ENSMZET00005037305.1">
    <property type="protein sequence ID" value="ENSMZEP00005036035.1"/>
    <property type="gene ID" value="ENSMZEG00005026887.1"/>
</dbReference>
<sequence length="146" mass="16359">LTFHFSFCLIVCVTAPSCPAGWTWFGGRCFILNSSLKTWTDAESSCQTLGGNLASFHSTAEYTFIRELTRTAAGSYTRAWVGGNDRETETVWKWSDGSQFDFTNWGNGEPDNYGEGEDCMEINREGDYVNDQRCNSQRGFVCVRGP</sequence>
<evidence type="ECO:0000313" key="3">
    <source>
        <dbReference type="Ensembl" id="ENSMZEP00005036035.1"/>
    </source>
</evidence>
<dbReference type="InterPro" id="IPR016187">
    <property type="entry name" value="CTDL_fold"/>
</dbReference>
<dbReference type="Pfam" id="PF00059">
    <property type="entry name" value="Lectin_C"/>
    <property type="match status" value="1"/>
</dbReference>
<dbReference type="InterPro" id="IPR050111">
    <property type="entry name" value="C-type_lectin/snaclec_domain"/>
</dbReference>
<dbReference type="SUPFAM" id="SSF56436">
    <property type="entry name" value="C-type lectin-like"/>
    <property type="match status" value="1"/>
</dbReference>
<evidence type="ECO:0000313" key="4">
    <source>
        <dbReference type="Proteomes" id="UP000265160"/>
    </source>
</evidence>
<reference evidence="3" key="3">
    <citation type="submission" date="2025-09" db="UniProtKB">
        <authorList>
            <consortium name="Ensembl"/>
        </authorList>
    </citation>
    <scope>IDENTIFICATION</scope>
</reference>
<dbReference type="AlphaFoldDB" id="A0A3P9DML6"/>
<feature type="chain" id="PRO_5018153469" description="C-type lectin domain-containing protein" evidence="1">
    <location>
        <begin position="21"/>
        <end position="146"/>
    </location>
</feature>
<evidence type="ECO:0000259" key="2">
    <source>
        <dbReference type="PROSITE" id="PS50041"/>
    </source>
</evidence>